<evidence type="ECO:0000313" key="2">
    <source>
        <dbReference type="Proteomes" id="UP000253606"/>
    </source>
</evidence>
<dbReference type="KEGG" id="abas:ACPOL_6444"/>
<proteinExistence type="predicted"/>
<accession>A0A2Z5G8R9</accession>
<gene>
    <name evidence="1" type="ORF">ACPOL_6444</name>
</gene>
<protein>
    <submittedName>
        <fullName evidence="1">Uncharacterized protein</fullName>
    </submittedName>
</protein>
<dbReference type="Proteomes" id="UP000253606">
    <property type="component" value="Chromosome"/>
</dbReference>
<keyword evidence="2" id="KW-1185">Reference proteome</keyword>
<organism evidence="1 2">
    <name type="scientific">Acidisarcina polymorpha</name>
    <dbReference type="NCBI Taxonomy" id="2211140"/>
    <lineage>
        <taxon>Bacteria</taxon>
        <taxon>Pseudomonadati</taxon>
        <taxon>Acidobacteriota</taxon>
        <taxon>Terriglobia</taxon>
        <taxon>Terriglobales</taxon>
        <taxon>Acidobacteriaceae</taxon>
        <taxon>Acidisarcina</taxon>
    </lineage>
</organism>
<sequence>MIEKKLRYTNTPRYKDRADQECIFVEYLKIYMSMRIDMHLGVTS</sequence>
<dbReference type="EMBL" id="CP030840">
    <property type="protein sequence ID" value="AXC15672.1"/>
    <property type="molecule type" value="Genomic_DNA"/>
</dbReference>
<evidence type="ECO:0000313" key="1">
    <source>
        <dbReference type="EMBL" id="AXC15672.1"/>
    </source>
</evidence>
<dbReference type="AlphaFoldDB" id="A0A2Z5G8R9"/>
<reference evidence="1 2" key="1">
    <citation type="journal article" date="2018" name="Front. Microbiol.">
        <title>Hydrolytic Capabilities as a Key to Environmental Success: Chitinolytic and Cellulolytic Acidobacteria From Acidic Sub-arctic Soils and Boreal Peatlands.</title>
        <authorList>
            <person name="Belova S.E."/>
            <person name="Ravin N.V."/>
            <person name="Pankratov T.A."/>
            <person name="Rakitin A.L."/>
            <person name="Ivanova A.A."/>
            <person name="Beletsky A.V."/>
            <person name="Mardanov A.V."/>
            <person name="Sinninghe Damste J.S."/>
            <person name="Dedysh S.N."/>
        </authorList>
    </citation>
    <scope>NUCLEOTIDE SEQUENCE [LARGE SCALE GENOMIC DNA]</scope>
    <source>
        <strain evidence="1 2">SBC82</strain>
    </source>
</reference>
<name>A0A2Z5G8R9_9BACT</name>